<protein>
    <submittedName>
        <fullName evidence="1">Non-LTR retroelement reverse transcriptase</fullName>
    </submittedName>
</protein>
<dbReference type="AlphaFoldDB" id="M1BKN6"/>
<proteinExistence type="predicted"/>
<dbReference type="PaxDb" id="4113-PGSC0003DMT400047387"/>
<name>M1BKN6_SOLTU</name>
<dbReference type="Proteomes" id="UP000011115">
    <property type="component" value="Unassembled WGS sequence"/>
</dbReference>
<dbReference type="SUPFAM" id="SSF56219">
    <property type="entry name" value="DNase I-like"/>
    <property type="match status" value="1"/>
</dbReference>
<dbReference type="InterPro" id="IPR036691">
    <property type="entry name" value="Endo/exonu/phosph_ase_sf"/>
</dbReference>
<reference evidence="1" key="2">
    <citation type="submission" date="2015-06" db="UniProtKB">
        <authorList>
            <consortium name="EnsemblPlants"/>
        </authorList>
    </citation>
    <scope>IDENTIFICATION</scope>
    <source>
        <strain evidence="1">DM1-3 516 R44</strain>
    </source>
</reference>
<organism evidence="1 2">
    <name type="scientific">Solanum tuberosum</name>
    <name type="common">Potato</name>
    <dbReference type="NCBI Taxonomy" id="4113"/>
    <lineage>
        <taxon>Eukaryota</taxon>
        <taxon>Viridiplantae</taxon>
        <taxon>Streptophyta</taxon>
        <taxon>Embryophyta</taxon>
        <taxon>Tracheophyta</taxon>
        <taxon>Spermatophyta</taxon>
        <taxon>Magnoliopsida</taxon>
        <taxon>eudicotyledons</taxon>
        <taxon>Gunneridae</taxon>
        <taxon>Pentapetalae</taxon>
        <taxon>asterids</taxon>
        <taxon>lamiids</taxon>
        <taxon>Solanales</taxon>
        <taxon>Solanaceae</taxon>
        <taxon>Solanoideae</taxon>
        <taxon>Solaneae</taxon>
        <taxon>Solanum</taxon>
    </lineage>
</organism>
<dbReference type="InParanoid" id="M1BKN6"/>
<dbReference type="Gramene" id="PGSC0003DMT400047387">
    <property type="protein sequence ID" value="PGSC0003DMT400047387"/>
    <property type="gene ID" value="PGSC0003DMG400018415"/>
</dbReference>
<dbReference type="PANTHER" id="PTHR33116:SF67">
    <property type="entry name" value="REVERSE TRANSCRIPTASE"/>
    <property type="match status" value="1"/>
</dbReference>
<dbReference type="EnsemblPlants" id="PGSC0003DMT400047387">
    <property type="protein sequence ID" value="PGSC0003DMT400047387"/>
    <property type="gene ID" value="PGSC0003DMG400018415"/>
</dbReference>
<keyword evidence="2" id="KW-1185">Reference proteome</keyword>
<reference evidence="2" key="1">
    <citation type="journal article" date="2011" name="Nature">
        <title>Genome sequence and analysis of the tuber crop potato.</title>
        <authorList>
            <consortium name="The Potato Genome Sequencing Consortium"/>
        </authorList>
    </citation>
    <scope>NUCLEOTIDE SEQUENCE [LARGE SCALE GENOMIC DNA]</scope>
    <source>
        <strain evidence="2">cv. DM1-3 516 R44</strain>
    </source>
</reference>
<dbReference type="PANTHER" id="PTHR33116">
    <property type="entry name" value="REVERSE TRANSCRIPTASE ZINC-BINDING DOMAIN-CONTAINING PROTEIN-RELATED-RELATED"/>
    <property type="match status" value="1"/>
</dbReference>
<dbReference type="HOGENOM" id="CLU_768157_0_0_1"/>
<evidence type="ECO:0000313" key="2">
    <source>
        <dbReference type="Proteomes" id="UP000011115"/>
    </source>
</evidence>
<accession>M1BKN6</accession>
<evidence type="ECO:0000313" key="1">
    <source>
        <dbReference type="EnsemblPlants" id="PGSC0003DMT400047387"/>
    </source>
</evidence>
<dbReference type="Gene3D" id="3.60.10.10">
    <property type="entry name" value="Endonuclease/exonuclease/phosphatase"/>
    <property type="match status" value="1"/>
</dbReference>
<sequence length="361" mass="41181">MKFTHRTSVPEAKKEKQEQEVVLSLQSSGFSLLSRHSSSATTTVVVANGDPPFRKVTRPAVRSKVDGLYIYKVSAVYATKCSALERLELWEDLEMIAINTQEPWIVGGDFNVNTTGAKNKHWVSWDKMCLPKKERGLSFRSIQDVSKALVDFQAMNPPVSVINQLHSIFAKFYWVNTTGAKNKHWVSWDKMCLHKKKRGLSFRSIQDVSKALVDFQAMNPPVSVINQLHSIFAKFYWVNTTGAKNKHWVSWDKMCLPKKERGLSFRSIQDVSKALVANLWWIFKVNTTGAKNKHWVSWDKMCLPKKERGLSFRSIQDVSKALVAKLWWIFKPFGFFKSSKGFNQGDPISPTLFISGAEILS</sequence>